<dbReference type="RefSeq" id="WP_004379654.1">
    <property type="nucleotide sequence ID" value="NZ_CAJPPD010000078.1"/>
</dbReference>
<evidence type="ECO:0000256" key="1">
    <source>
        <dbReference type="ARBA" id="ARBA00022723"/>
    </source>
</evidence>
<dbReference type="GeneID" id="95425382"/>
<dbReference type="AlphaFoldDB" id="A0A1T4PEQ6"/>
<evidence type="ECO:0000313" key="3">
    <source>
        <dbReference type="EMBL" id="SJZ89969.1"/>
    </source>
</evidence>
<dbReference type="InterPro" id="IPR051610">
    <property type="entry name" value="GPI/OXD"/>
</dbReference>
<dbReference type="Proteomes" id="UP000190065">
    <property type="component" value="Unassembled WGS sequence"/>
</dbReference>
<keyword evidence="1" id="KW-0479">Metal-binding</keyword>
<dbReference type="InterPro" id="IPR014710">
    <property type="entry name" value="RmlC-like_jellyroll"/>
</dbReference>
<organism evidence="3 4">
    <name type="scientific">Segatella oulorum</name>
    <dbReference type="NCBI Taxonomy" id="28136"/>
    <lineage>
        <taxon>Bacteria</taxon>
        <taxon>Pseudomonadati</taxon>
        <taxon>Bacteroidota</taxon>
        <taxon>Bacteroidia</taxon>
        <taxon>Bacteroidales</taxon>
        <taxon>Prevotellaceae</taxon>
        <taxon>Segatella</taxon>
    </lineage>
</organism>
<dbReference type="STRING" id="28136.SAMN02745202_01416"/>
<protein>
    <submittedName>
        <fullName evidence="3">Cupin domain-containing protein</fullName>
    </submittedName>
</protein>
<dbReference type="InterPro" id="IPR011051">
    <property type="entry name" value="RmlC_Cupin_sf"/>
</dbReference>
<feature type="domain" description="Cupin type-2" evidence="2">
    <location>
        <begin position="39"/>
        <end position="105"/>
    </location>
</feature>
<dbReference type="eggNOG" id="COG1917">
    <property type="taxonomic scope" value="Bacteria"/>
</dbReference>
<evidence type="ECO:0000313" key="4">
    <source>
        <dbReference type="Proteomes" id="UP000190065"/>
    </source>
</evidence>
<dbReference type="Pfam" id="PF07883">
    <property type="entry name" value="Cupin_2"/>
    <property type="match status" value="1"/>
</dbReference>
<dbReference type="EMBL" id="FUXK01000014">
    <property type="protein sequence ID" value="SJZ89969.1"/>
    <property type="molecule type" value="Genomic_DNA"/>
</dbReference>
<gene>
    <name evidence="3" type="ORF">SAMN02745202_01416</name>
</gene>
<dbReference type="PANTHER" id="PTHR35848">
    <property type="entry name" value="OXALATE-BINDING PROTEIN"/>
    <property type="match status" value="1"/>
</dbReference>
<sequence length="111" mass="12234">MVIDFDKITVQTINGFKGGQGELDMAGFADDRVKIMRNVLKPQASAGTHLHGSNSEMIYVIQGELTVTCDGQKEIVRAGQLHYCPMGHQHNYKNLTAEDVVFLGIVPEHHA</sequence>
<dbReference type="Gene3D" id="2.60.120.10">
    <property type="entry name" value="Jelly Rolls"/>
    <property type="match status" value="1"/>
</dbReference>
<evidence type="ECO:0000259" key="2">
    <source>
        <dbReference type="Pfam" id="PF07883"/>
    </source>
</evidence>
<name>A0A1T4PEQ6_9BACT</name>
<proteinExistence type="predicted"/>
<reference evidence="3 4" key="1">
    <citation type="submission" date="2017-02" db="EMBL/GenBank/DDBJ databases">
        <authorList>
            <person name="Peterson S.W."/>
        </authorList>
    </citation>
    <scope>NUCLEOTIDE SEQUENCE [LARGE SCALE GENOMIC DNA]</scope>
    <source>
        <strain evidence="3 4">ATCC 43324</strain>
    </source>
</reference>
<dbReference type="InterPro" id="IPR013096">
    <property type="entry name" value="Cupin_2"/>
</dbReference>
<dbReference type="GO" id="GO:0046872">
    <property type="term" value="F:metal ion binding"/>
    <property type="evidence" value="ECO:0007669"/>
    <property type="project" value="UniProtKB-KW"/>
</dbReference>
<accession>A0A1T4PEQ6</accession>
<dbReference type="SUPFAM" id="SSF51182">
    <property type="entry name" value="RmlC-like cupins"/>
    <property type="match status" value="1"/>
</dbReference>